<name>A0A5C6AWU1_9BACT</name>
<organism evidence="1 2">
    <name type="scientific">Neorhodopirellula pilleata</name>
    <dbReference type="NCBI Taxonomy" id="2714738"/>
    <lineage>
        <taxon>Bacteria</taxon>
        <taxon>Pseudomonadati</taxon>
        <taxon>Planctomycetota</taxon>
        <taxon>Planctomycetia</taxon>
        <taxon>Pirellulales</taxon>
        <taxon>Pirellulaceae</taxon>
        <taxon>Neorhodopirellula</taxon>
    </lineage>
</organism>
<dbReference type="EMBL" id="SJPM01000001">
    <property type="protein sequence ID" value="TWU03977.1"/>
    <property type="molecule type" value="Genomic_DNA"/>
</dbReference>
<comment type="caution">
    <text evidence="1">The sequence shown here is derived from an EMBL/GenBank/DDBJ whole genome shotgun (WGS) entry which is preliminary data.</text>
</comment>
<dbReference type="RefSeq" id="WP_146576380.1">
    <property type="nucleotide sequence ID" value="NZ_SJPM01000001.1"/>
</dbReference>
<accession>A0A5C6AWU1</accession>
<dbReference type="OrthoDB" id="261242at2"/>
<protein>
    <submittedName>
        <fullName evidence="1">Uncharacterized protein</fullName>
    </submittedName>
</protein>
<gene>
    <name evidence="1" type="ORF">Pla100_09130</name>
</gene>
<reference evidence="1 2" key="1">
    <citation type="submission" date="2019-02" db="EMBL/GenBank/DDBJ databases">
        <title>Deep-cultivation of Planctomycetes and their phenomic and genomic characterization uncovers novel biology.</title>
        <authorList>
            <person name="Wiegand S."/>
            <person name="Jogler M."/>
            <person name="Boedeker C."/>
            <person name="Pinto D."/>
            <person name="Vollmers J."/>
            <person name="Rivas-Marin E."/>
            <person name="Kohn T."/>
            <person name="Peeters S.H."/>
            <person name="Heuer A."/>
            <person name="Rast P."/>
            <person name="Oberbeckmann S."/>
            <person name="Bunk B."/>
            <person name="Jeske O."/>
            <person name="Meyerdierks A."/>
            <person name="Storesund J.E."/>
            <person name="Kallscheuer N."/>
            <person name="Luecker S."/>
            <person name="Lage O.M."/>
            <person name="Pohl T."/>
            <person name="Merkel B.J."/>
            <person name="Hornburger P."/>
            <person name="Mueller R.-W."/>
            <person name="Bruemmer F."/>
            <person name="Labrenz M."/>
            <person name="Spormann A.M."/>
            <person name="Op Den Camp H."/>
            <person name="Overmann J."/>
            <person name="Amann R."/>
            <person name="Jetten M.S.M."/>
            <person name="Mascher T."/>
            <person name="Medema M.H."/>
            <person name="Devos D.P."/>
            <person name="Kaster A.-K."/>
            <person name="Ovreas L."/>
            <person name="Rohde M."/>
            <person name="Galperin M.Y."/>
            <person name="Jogler C."/>
        </authorList>
    </citation>
    <scope>NUCLEOTIDE SEQUENCE [LARGE SCALE GENOMIC DNA]</scope>
    <source>
        <strain evidence="1 2">Pla100</strain>
    </source>
</reference>
<dbReference type="AlphaFoldDB" id="A0A5C6AWU1"/>
<keyword evidence="2" id="KW-1185">Reference proteome</keyword>
<evidence type="ECO:0000313" key="2">
    <source>
        <dbReference type="Proteomes" id="UP000316213"/>
    </source>
</evidence>
<evidence type="ECO:0000313" key="1">
    <source>
        <dbReference type="EMBL" id="TWU03977.1"/>
    </source>
</evidence>
<proteinExistence type="predicted"/>
<sequence length="235" mass="25255">MWTVRNRGELEAVNESELLVGHVTEGGHDWVCRATGGTDGISLGDPDGLLHVSVRGSGTPGSGSDLLPVAGEHYVKFDQWKIDFPQTTGEFSLRLSIRVVASTTTRCVLEPTFSIQTSLLDTHPTLDLKSVGGTVDRRVLTAATTGDSVSVWTINFAGNAGMIAVLLGPHDAPFTTDQSSEDKIRLQLFGEFLEKGVIRKARPWVVLDRSEAGIKDDELAGLADALCQTPLPLVF</sequence>
<dbReference type="Proteomes" id="UP000316213">
    <property type="component" value="Unassembled WGS sequence"/>
</dbReference>